<feature type="domain" description="Alcohol dehydrogenase iron-type/glycerol dehydrogenase GldA" evidence="2">
    <location>
        <begin position="12"/>
        <end position="184"/>
    </location>
</feature>
<organism evidence="3 4">
    <name type="scientific">Achromobacter agilis</name>
    <dbReference type="NCBI Taxonomy" id="1353888"/>
    <lineage>
        <taxon>Bacteria</taxon>
        <taxon>Pseudomonadati</taxon>
        <taxon>Pseudomonadota</taxon>
        <taxon>Betaproteobacteria</taxon>
        <taxon>Burkholderiales</taxon>
        <taxon>Alcaligenaceae</taxon>
        <taxon>Achromobacter</taxon>
    </lineage>
</organism>
<dbReference type="EMBL" id="UFQB01000018">
    <property type="protein sequence ID" value="SSW69001.1"/>
    <property type="molecule type" value="Genomic_DNA"/>
</dbReference>
<accession>A0A446CMJ3</accession>
<name>A0A446CMJ3_9BURK</name>
<dbReference type="Proteomes" id="UP000289184">
    <property type="component" value="Unassembled WGS sequence"/>
</dbReference>
<gene>
    <name evidence="3" type="primary">fucO</name>
    <name evidence="3" type="ORF">AGI3411_03926</name>
</gene>
<dbReference type="GO" id="GO:0004022">
    <property type="term" value="F:alcohol dehydrogenase (NAD+) activity"/>
    <property type="evidence" value="ECO:0007669"/>
    <property type="project" value="TreeGrafter"/>
</dbReference>
<dbReference type="OrthoDB" id="323926at2"/>
<dbReference type="GO" id="GO:0046872">
    <property type="term" value="F:metal ion binding"/>
    <property type="evidence" value="ECO:0007669"/>
    <property type="project" value="InterPro"/>
</dbReference>
<dbReference type="PANTHER" id="PTHR11496">
    <property type="entry name" value="ALCOHOL DEHYDROGENASE"/>
    <property type="match status" value="1"/>
</dbReference>
<dbReference type="AlphaFoldDB" id="A0A446CMJ3"/>
<reference evidence="3 4" key="1">
    <citation type="submission" date="2018-07" db="EMBL/GenBank/DDBJ databases">
        <authorList>
            <person name="Peeters C."/>
        </authorList>
    </citation>
    <scope>NUCLEOTIDE SEQUENCE [LARGE SCALE GENOMIC DNA]</scope>
    <source>
        <strain evidence="3 4">LMG 3411</strain>
    </source>
</reference>
<keyword evidence="1 3" id="KW-0560">Oxidoreductase</keyword>
<evidence type="ECO:0000259" key="2">
    <source>
        <dbReference type="Pfam" id="PF00465"/>
    </source>
</evidence>
<dbReference type="Gene3D" id="3.40.50.1970">
    <property type="match status" value="1"/>
</dbReference>
<dbReference type="RefSeq" id="WP_129529043.1">
    <property type="nucleotide sequence ID" value="NZ_UFQB01000018.1"/>
</dbReference>
<evidence type="ECO:0000313" key="3">
    <source>
        <dbReference type="EMBL" id="SSW69001.1"/>
    </source>
</evidence>
<dbReference type="Pfam" id="PF00465">
    <property type="entry name" value="Fe-ADH"/>
    <property type="match status" value="1"/>
</dbReference>
<dbReference type="EC" id="1.1.1.77" evidence="3"/>
<dbReference type="SUPFAM" id="SSF56796">
    <property type="entry name" value="Dehydroquinate synthase-like"/>
    <property type="match status" value="1"/>
</dbReference>
<dbReference type="InterPro" id="IPR039697">
    <property type="entry name" value="Alcohol_dehydrogenase_Fe"/>
</dbReference>
<dbReference type="InterPro" id="IPR001670">
    <property type="entry name" value="ADH_Fe/GldA"/>
</dbReference>
<proteinExistence type="predicted"/>
<keyword evidence="4" id="KW-1185">Reference proteome</keyword>
<evidence type="ECO:0000256" key="1">
    <source>
        <dbReference type="ARBA" id="ARBA00023002"/>
    </source>
</evidence>
<sequence length="396" mass="42009">MMAFSSISAGVRIHAGDAALDLLPREAARLGARRAFVVCGNAVATRTPLLGRIRDLLGDGFAGAYTRLGKDAPLEDVQEAVRQAAACRADLLIAVGAGSVLKGTRVIAMALGEAEDLPRLATQYPEQGAPVSPRLRRPKPPIFNVLTAATSAQNRAGAALRRSDGGPRLEFFDPKTRPAAIFWDAQALSSAPPSLALSTGLGVFWRALMNIGAVCQANPLVQASRLHAYTLAQAALPRMRDCGDVQARLDMCAAALLQNRDEDDGGRPFDAHWIARSVYALGAALFNCVPHLDQGATHVVLTAPALRHFADLCPDAVGQMGRALGLPAAEAARPECVIAAVQSLTQGLGLPGRLEGVSEQNLEQALASSLFNFNADRSRELSRHRDRLRAILLEST</sequence>
<dbReference type="GO" id="GO:0008912">
    <property type="term" value="F:lactaldehyde reductase activity"/>
    <property type="evidence" value="ECO:0007669"/>
    <property type="project" value="UniProtKB-EC"/>
</dbReference>
<protein>
    <submittedName>
        <fullName evidence="3">Lactaldehyde reductase</fullName>
        <ecNumber evidence="3">1.1.1.77</ecNumber>
    </submittedName>
</protein>
<dbReference type="PANTHER" id="PTHR11496:SF83">
    <property type="entry name" value="HYDROXYACID-OXOACID TRANSHYDROGENASE, MITOCHONDRIAL"/>
    <property type="match status" value="1"/>
</dbReference>
<evidence type="ECO:0000313" key="4">
    <source>
        <dbReference type="Proteomes" id="UP000289184"/>
    </source>
</evidence>
<dbReference type="Gene3D" id="1.20.1090.10">
    <property type="entry name" value="Dehydroquinate synthase-like - alpha domain"/>
    <property type="match status" value="1"/>
</dbReference>